<protein>
    <submittedName>
        <fullName evidence="2">Uncharacterized protein</fullName>
    </submittedName>
</protein>
<feature type="compositionally biased region" description="Basic and acidic residues" evidence="1">
    <location>
        <begin position="18"/>
        <end position="30"/>
    </location>
</feature>
<organism evidence="2">
    <name type="scientific">Ixodes ricinus</name>
    <name type="common">Common tick</name>
    <name type="synonym">Acarus ricinus</name>
    <dbReference type="NCBI Taxonomy" id="34613"/>
    <lineage>
        <taxon>Eukaryota</taxon>
        <taxon>Metazoa</taxon>
        <taxon>Ecdysozoa</taxon>
        <taxon>Arthropoda</taxon>
        <taxon>Chelicerata</taxon>
        <taxon>Arachnida</taxon>
        <taxon>Acari</taxon>
        <taxon>Parasitiformes</taxon>
        <taxon>Ixodida</taxon>
        <taxon>Ixodoidea</taxon>
        <taxon>Ixodidae</taxon>
        <taxon>Ixodinae</taxon>
        <taxon>Ixodes</taxon>
    </lineage>
</organism>
<reference evidence="2" key="1">
    <citation type="journal article" date="2015" name="PLoS Negl. Trop. Dis.">
        <title>Deep Sequencing Analysis of the Ixodes ricinus Haemocytome.</title>
        <authorList>
            <person name="Kotsyfakis M."/>
            <person name="Kopacek P."/>
            <person name="Franta Z."/>
            <person name="Pedra J.H."/>
            <person name="Ribeiro J.M."/>
        </authorList>
    </citation>
    <scope>NUCLEOTIDE SEQUENCE</scope>
</reference>
<dbReference type="AlphaFoldDB" id="A0A090XEY4"/>
<proteinExistence type="evidence at transcript level"/>
<evidence type="ECO:0000313" key="2">
    <source>
        <dbReference type="EMBL" id="JAC93673.1"/>
    </source>
</evidence>
<evidence type="ECO:0000256" key="1">
    <source>
        <dbReference type="SAM" id="MobiDB-lite"/>
    </source>
</evidence>
<dbReference type="EMBL" id="GBIH01001037">
    <property type="protein sequence ID" value="JAC93673.1"/>
    <property type="molecule type" value="mRNA"/>
</dbReference>
<sequence>IPSTYLPDYRLVPKSEEHRYLDHPDRRIEAHGPAPVPSFRTAAPARLVTPRHEGVRVWTRVPSQLFARRVRQPYGRRATAVAEEGEEPDASFTEEKGVHRRKVPCRGSGHLVSVVVVIVP</sequence>
<feature type="non-terminal residue" evidence="2">
    <location>
        <position position="1"/>
    </location>
</feature>
<feature type="region of interest" description="Disordered" evidence="1">
    <location>
        <begin position="18"/>
        <end position="38"/>
    </location>
</feature>
<feature type="region of interest" description="Disordered" evidence="1">
    <location>
        <begin position="79"/>
        <end position="98"/>
    </location>
</feature>
<accession>A0A090XEY4</accession>
<name>A0A090XEY4_IXORI</name>